<gene>
    <name evidence="1" type="ORF">GCM10007301_18650</name>
</gene>
<evidence type="ECO:0000313" key="1">
    <source>
        <dbReference type="EMBL" id="GGF59186.1"/>
    </source>
</evidence>
<comment type="caution">
    <text evidence="1">The sequence shown here is derived from an EMBL/GenBank/DDBJ whole genome shotgun (WGS) entry which is preliminary data.</text>
</comment>
<dbReference type="RefSeq" id="WP_188577749.1">
    <property type="nucleotide sequence ID" value="NZ_BMCT01000002.1"/>
</dbReference>
<sequence>MTHQTLSEADTIAELVAKVLYERQYGRVWEDATKWAQRDSLSCARSVIETLRASCIMPLSDLSDAGRKTQS</sequence>
<dbReference type="AlphaFoldDB" id="A0A917BUI8"/>
<name>A0A917BUI8_9HYPH</name>
<keyword evidence="2" id="KW-1185">Reference proteome</keyword>
<evidence type="ECO:0000313" key="2">
    <source>
        <dbReference type="Proteomes" id="UP000606044"/>
    </source>
</evidence>
<dbReference type="Proteomes" id="UP000606044">
    <property type="component" value="Unassembled WGS sequence"/>
</dbReference>
<dbReference type="EMBL" id="BMCT01000002">
    <property type="protein sequence ID" value="GGF59186.1"/>
    <property type="molecule type" value="Genomic_DNA"/>
</dbReference>
<proteinExistence type="predicted"/>
<organism evidence="1 2">
    <name type="scientific">Azorhizobium oxalatiphilum</name>
    <dbReference type="NCBI Taxonomy" id="980631"/>
    <lineage>
        <taxon>Bacteria</taxon>
        <taxon>Pseudomonadati</taxon>
        <taxon>Pseudomonadota</taxon>
        <taxon>Alphaproteobacteria</taxon>
        <taxon>Hyphomicrobiales</taxon>
        <taxon>Xanthobacteraceae</taxon>
        <taxon>Azorhizobium</taxon>
    </lineage>
</organism>
<protein>
    <submittedName>
        <fullName evidence="1">Uncharacterized protein</fullName>
    </submittedName>
</protein>
<accession>A0A917BUI8</accession>
<reference evidence="1" key="1">
    <citation type="journal article" date="2014" name="Int. J. Syst. Evol. Microbiol.">
        <title>Complete genome sequence of Corynebacterium casei LMG S-19264T (=DSM 44701T), isolated from a smear-ripened cheese.</title>
        <authorList>
            <consortium name="US DOE Joint Genome Institute (JGI-PGF)"/>
            <person name="Walter F."/>
            <person name="Albersmeier A."/>
            <person name="Kalinowski J."/>
            <person name="Ruckert C."/>
        </authorList>
    </citation>
    <scope>NUCLEOTIDE SEQUENCE</scope>
    <source>
        <strain evidence="1">CCM 7897</strain>
    </source>
</reference>
<reference evidence="1" key="2">
    <citation type="submission" date="2020-09" db="EMBL/GenBank/DDBJ databases">
        <authorList>
            <person name="Sun Q."/>
            <person name="Sedlacek I."/>
        </authorList>
    </citation>
    <scope>NUCLEOTIDE SEQUENCE</scope>
    <source>
        <strain evidence="1">CCM 7897</strain>
    </source>
</reference>